<evidence type="ECO:0000256" key="1">
    <source>
        <dbReference type="SAM" id="MobiDB-lite"/>
    </source>
</evidence>
<dbReference type="AlphaFoldDB" id="A0A5S6QDF5"/>
<feature type="region of interest" description="Disordered" evidence="1">
    <location>
        <begin position="72"/>
        <end position="94"/>
    </location>
</feature>
<dbReference type="Proteomes" id="UP000046395">
    <property type="component" value="Unassembled WGS sequence"/>
</dbReference>
<dbReference type="WBParaSite" id="TMUE_1000005258.1">
    <property type="protein sequence ID" value="TMUE_1000005258.1"/>
    <property type="gene ID" value="WBGene00299238"/>
</dbReference>
<organism evidence="2 3">
    <name type="scientific">Trichuris muris</name>
    <name type="common">Mouse whipworm</name>
    <dbReference type="NCBI Taxonomy" id="70415"/>
    <lineage>
        <taxon>Eukaryota</taxon>
        <taxon>Metazoa</taxon>
        <taxon>Ecdysozoa</taxon>
        <taxon>Nematoda</taxon>
        <taxon>Enoplea</taxon>
        <taxon>Dorylaimia</taxon>
        <taxon>Trichinellida</taxon>
        <taxon>Trichuridae</taxon>
        <taxon>Trichuris</taxon>
    </lineage>
</organism>
<proteinExistence type="predicted"/>
<feature type="region of interest" description="Disordered" evidence="1">
    <location>
        <begin position="1"/>
        <end position="21"/>
    </location>
</feature>
<evidence type="ECO:0000313" key="2">
    <source>
        <dbReference type="Proteomes" id="UP000046395"/>
    </source>
</evidence>
<reference evidence="3" key="1">
    <citation type="submission" date="2019-12" db="UniProtKB">
        <authorList>
            <consortium name="WormBaseParasite"/>
        </authorList>
    </citation>
    <scope>IDENTIFICATION</scope>
</reference>
<keyword evidence="2" id="KW-1185">Reference proteome</keyword>
<sequence>MKLTSGRSRRSPMSRCRAGGCSQEISDGLRRRTSLETAVLFMYDWCDQVNSIQNCERHAFKKCAEHCSDVESLDEKARNGSDIDGDSPDRRRGLYRGTGRDVIFEEKTFIS</sequence>
<protein>
    <submittedName>
        <fullName evidence="3">Uncharacterized protein</fullName>
    </submittedName>
</protein>
<name>A0A5S6QDF5_TRIMR</name>
<evidence type="ECO:0000313" key="3">
    <source>
        <dbReference type="WBParaSite" id="TMUE_1000005258.1"/>
    </source>
</evidence>
<accession>A0A5S6QDF5</accession>